<dbReference type="GO" id="GO:0005829">
    <property type="term" value="C:cytosol"/>
    <property type="evidence" value="ECO:0007669"/>
    <property type="project" value="TreeGrafter"/>
</dbReference>
<feature type="binding site" evidence="11 15">
    <location>
        <position position="263"/>
    </location>
    <ligand>
        <name>substrate</name>
    </ligand>
</feature>
<evidence type="ECO:0000313" key="18">
    <source>
        <dbReference type="EMBL" id="PWR18679.1"/>
    </source>
</evidence>
<feature type="binding site" evidence="11 16">
    <location>
        <position position="421"/>
    </location>
    <ligand>
        <name>Zn(2+)</name>
        <dbReference type="ChEBI" id="CHEBI:29105"/>
    </ligand>
</feature>
<dbReference type="EMBL" id="QGLF01000005">
    <property type="protein sequence ID" value="PWR18679.1"/>
    <property type="molecule type" value="Genomic_DNA"/>
</dbReference>
<dbReference type="EC" id="1.1.1.23" evidence="3 11"/>
<dbReference type="PROSITE" id="PS00611">
    <property type="entry name" value="HISOL_DEHYDROGENASE"/>
    <property type="match status" value="1"/>
</dbReference>
<protein>
    <recommendedName>
        <fullName evidence="3 11">Histidinol dehydrogenase</fullName>
        <shortName evidence="11">HDH</shortName>
        <ecNumber evidence="3 11">1.1.1.23</ecNumber>
    </recommendedName>
</protein>
<keyword evidence="4 11" id="KW-0028">Amino-acid biosynthesis</keyword>
<feature type="binding site" evidence="11 15">
    <location>
        <position position="260"/>
    </location>
    <ligand>
        <name>substrate</name>
    </ligand>
</feature>
<evidence type="ECO:0000256" key="13">
    <source>
        <dbReference type="PIRSR" id="PIRSR000099-1"/>
    </source>
</evidence>
<evidence type="ECO:0000256" key="14">
    <source>
        <dbReference type="PIRSR" id="PIRSR000099-2"/>
    </source>
</evidence>
<comment type="cofactor">
    <cofactor evidence="11 16">
        <name>Zn(2+)</name>
        <dbReference type="ChEBI" id="CHEBI:29105"/>
    </cofactor>
    <text evidence="11 16">Binds 1 zinc ion per subunit.</text>
</comment>
<keyword evidence="19" id="KW-1185">Reference proteome</keyword>
<dbReference type="Gene3D" id="1.20.5.1300">
    <property type="match status" value="1"/>
</dbReference>
<evidence type="ECO:0000256" key="16">
    <source>
        <dbReference type="PIRSR" id="PIRSR000099-4"/>
    </source>
</evidence>
<feature type="binding site" evidence="11 15">
    <location>
        <position position="416"/>
    </location>
    <ligand>
        <name>substrate</name>
    </ligand>
</feature>
<dbReference type="InterPro" id="IPR001692">
    <property type="entry name" value="Histidinol_DH_CS"/>
</dbReference>
<dbReference type="NCBIfam" id="TIGR00069">
    <property type="entry name" value="hisD"/>
    <property type="match status" value="1"/>
</dbReference>
<evidence type="ECO:0000256" key="7">
    <source>
        <dbReference type="ARBA" id="ARBA00023002"/>
    </source>
</evidence>
<dbReference type="FunFam" id="3.40.50.1980:FF:000001">
    <property type="entry name" value="Histidinol dehydrogenase"/>
    <property type="match status" value="1"/>
</dbReference>
<feature type="binding site" evidence="11 15">
    <location>
        <position position="362"/>
    </location>
    <ligand>
        <name>substrate</name>
    </ligand>
</feature>
<dbReference type="GO" id="GO:0004399">
    <property type="term" value="F:histidinol dehydrogenase activity"/>
    <property type="evidence" value="ECO:0007669"/>
    <property type="project" value="UniProtKB-UniRule"/>
</dbReference>
<dbReference type="FunFam" id="1.20.5.1300:FF:000002">
    <property type="entry name" value="Histidinol dehydrogenase, chloroplastic"/>
    <property type="match status" value="1"/>
</dbReference>
<dbReference type="AlphaFoldDB" id="A0A317DVH1"/>
<name>A0A317DVH1_9PROT</name>
<feature type="binding site" evidence="11 15">
    <location>
        <position position="329"/>
    </location>
    <ligand>
        <name>substrate</name>
    </ligand>
</feature>
<evidence type="ECO:0000256" key="6">
    <source>
        <dbReference type="ARBA" id="ARBA00022833"/>
    </source>
</evidence>
<comment type="function">
    <text evidence="11">Catalyzes the sequential NAD-dependent oxidations of L-histidinol to L-histidinaldehyde and then to L-histidine.</text>
</comment>
<evidence type="ECO:0000313" key="19">
    <source>
        <dbReference type="Proteomes" id="UP000246077"/>
    </source>
</evidence>
<dbReference type="InterPro" id="IPR016161">
    <property type="entry name" value="Ald_DH/histidinol_DH"/>
</dbReference>
<dbReference type="HAMAP" id="MF_01024">
    <property type="entry name" value="HisD"/>
    <property type="match status" value="1"/>
</dbReference>
<comment type="pathway">
    <text evidence="1 11">Amino-acid biosynthesis; L-histidine biosynthesis; L-histidine from 5-phospho-alpha-D-ribose 1-diphosphate: step 9/9.</text>
</comment>
<dbReference type="InterPro" id="IPR022695">
    <property type="entry name" value="Histidinol_DH_monofunct"/>
</dbReference>
<feature type="binding site" evidence="11 16">
    <location>
        <position position="260"/>
    </location>
    <ligand>
        <name>Zn(2+)</name>
        <dbReference type="ChEBI" id="CHEBI:29105"/>
    </ligand>
</feature>
<comment type="catalytic activity">
    <reaction evidence="10 11">
        <text>L-histidinol + 2 NAD(+) + H2O = L-histidine + 2 NADH + 3 H(+)</text>
        <dbReference type="Rhea" id="RHEA:20641"/>
        <dbReference type="ChEBI" id="CHEBI:15377"/>
        <dbReference type="ChEBI" id="CHEBI:15378"/>
        <dbReference type="ChEBI" id="CHEBI:57540"/>
        <dbReference type="ChEBI" id="CHEBI:57595"/>
        <dbReference type="ChEBI" id="CHEBI:57699"/>
        <dbReference type="ChEBI" id="CHEBI:57945"/>
        <dbReference type="EC" id="1.1.1.23"/>
    </reaction>
</comment>
<proteinExistence type="inferred from homology"/>
<reference evidence="19" key="1">
    <citation type="submission" date="2018-05" db="EMBL/GenBank/DDBJ databases">
        <title>Zavarzinia sp. HR-AS.</title>
        <authorList>
            <person name="Lee Y."/>
            <person name="Jeon C.O."/>
        </authorList>
    </citation>
    <scope>NUCLEOTIDE SEQUENCE [LARGE SCALE GENOMIC DNA]</scope>
    <source>
        <strain evidence="19">DSM 1231</strain>
    </source>
</reference>
<organism evidence="18 19">
    <name type="scientific">Zavarzinia compransoris</name>
    <dbReference type="NCBI Taxonomy" id="1264899"/>
    <lineage>
        <taxon>Bacteria</taxon>
        <taxon>Pseudomonadati</taxon>
        <taxon>Pseudomonadota</taxon>
        <taxon>Alphaproteobacteria</taxon>
        <taxon>Rhodospirillales</taxon>
        <taxon>Zavarziniaceae</taxon>
        <taxon>Zavarzinia</taxon>
    </lineage>
</organism>
<feature type="binding site" evidence="11 14">
    <location>
        <position position="192"/>
    </location>
    <ligand>
        <name>NAD(+)</name>
        <dbReference type="ChEBI" id="CHEBI:57540"/>
    </ligand>
</feature>
<accession>A0A317DVH1</accession>
<evidence type="ECO:0000256" key="8">
    <source>
        <dbReference type="ARBA" id="ARBA00023027"/>
    </source>
</evidence>
<dbReference type="PANTHER" id="PTHR21256">
    <property type="entry name" value="HISTIDINOL DEHYDROGENASE HDH"/>
    <property type="match status" value="1"/>
</dbReference>
<evidence type="ECO:0000256" key="4">
    <source>
        <dbReference type="ARBA" id="ARBA00022605"/>
    </source>
</evidence>
<dbReference type="SUPFAM" id="SSF53720">
    <property type="entry name" value="ALDH-like"/>
    <property type="match status" value="1"/>
</dbReference>
<dbReference type="PRINTS" id="PR00083">
    <property type="entry name" value="HOLDHDRGNASE"/>
</dbReference>
<keyword evidence="6 11" id="KW-0862">Zinc</keyword>
<evidence type="ECO:0000256" key="15">
    <source>
        <dbReference type="PIRSR" id="PIRSR000099-3"/>
    </source>
</evidence>
<comment type="caution">
    <text evidence="18">The sequence shown here is derived from an EMBL/GenBank/DDBJ whole genome shotgun (WGS) entry which is preliminary data.</text>
</comment>
<dbReference type="GO" id="GO:0051287">
    <property type="term" value="F:NAD binding"/>
    <property type="evidence" value="ECO:0007669"/>
    <property type="project" value="InterPro"/>
</dbReference>
<gene>
    <name evidence="11 18" type="primary">hisD</name>
    <name evidence="18" type="ORF">DKG75_16930</name>
</gene>
<evidence type="ECO:0000256" key="5">
    <source>
        <dbReference type="ARBA" id="ARBA00022723"/>
    </source>
</evidence>
<evidence type="ECO:0000256" key="2">
    <source>
        <dbReference type="ARBA" id="ARBA00010178"/>
    </source>
</evidence>
<keyword evidence="5 11" id="KW-0479">Metal-binding</keyword>
<evidence type="ECO:0000256" key="9">
    <source>
        <dbReference type="ARBA" id="ARBA00023102"/>
    </source>
</evidence>
<keyword evidence="8 11" id="KW-0520">NAD</keyword>
<evidence type="ECO:0000256" key="17">
    <source>
        <dbReference type="RuleBase" id="RU004175"/>
    </source>
</evidence>
<evidence type="ECO:0000256" key="3">
    <source>
        <dbReference type="ARBA" id="ARBA00012965"/>
    </source>
</evidence>
<dbReference type="RefSeq" id="WP_109922368.1">
    <property type="nucleotide sequence ID" value="NZ_QGLF01000005.1"/>
</dbReference>
<dbReference type="GO" id="GO:0008270">
    <property type="term" value="F:zinc ion binding"/>
    <property type="evidence" value="ECO:0007669"/>
    <property type="project" value="UniProtKB-UniRule"/>
</dbReference>
<dbReference type="Proteomes" id="UP000246077">
    <property type="component" value="Unassembled WGS sequence"/>
</dbReference>
<feature type="active site" description="Proton acceptor" evidence="11 13">
    <location>
        <position position="328"/>
    </location>
</feature>
<dbReference type="GO" id="GO:0000105">
    <property type="term" value="P:L-histidine biosynthetic process"/>
    <property type="evidence" value="ECO:0007669"/>
    <property type="project" value="UniProtKB-UniRule"/>
</dbReference>
<sequence length="433" mass="45171">MPLDLSSSAPDFAARFRDLLNAKREMSEDVDAAVARIIADVKQRGDAAVIDYTNRFDRLGLERPEQLRITADEIEAAVAGVGPDLLAAIDLAATRIESFHARQMPMDDHYTDAAGVRLGLRWTSVSAAGLYVPGGTAAYPSSVLMNALPAKVAGVPRIVMVVPTPGGTLNPAVMAAAKRAGVTDILRIGGAQAVAALAHGTGTIAPVDKIVGPGNAYVAAAKRQVFGLVGIDSIAGPSEILVVADGANDPAWIAADLLSQAEHDESAQSILLTDDNAFADAVLAAIEQLLERLPRAATARKSWDEHGAVIRLRSLDEAPALVEAVAPEHLELALDDPDAMANRIRHAGAIFLGRNTPEAIGDYVAGPNHVLPTARTARFSSGLSVFDFLKRTTLVGCDAEALRAIGPAAVTLARAEGLDAHGLSVAIRLGSTN</sequence>
<dbReference type="UniPathway" id="UPA00031">
    <property type="reaction ID" value="UER00014"/>
</dbReference>
<dbReference type="PANTHER" id="PTHR21256:SF2">
    <property type="entry name" value="HISTIDINE BIOSYNTHESIS TRIFUNCTIONAL PROTEIN"/>
    <property type="match status" value="1"/>
</dbReference>
<evidence type="ECO:0000256" key="10">
    <source>
        <dbReference type="ARBA" id="ARBA00049489"/>
    </source>
</evidence>
<dbReference type="FunFam" id="3.40.50.1980:FF:000026">
    <property type="entry name" value="Histidinol dehydrogenase"/>
    <property type="match status" value="1"/>
</dbReference>
<dbReference type="OrthoDB" id="9805269at2"/>
<feature type="active site" description="Proton acceptor" evidence="11 13">
    <location>
        <position position="329"/>
    </location>
</feature>
<feature type="binding site" evidence="11 16">
    <location>
        <position position="263"/>
    </location>
    <ligand>
        <name>Zn(2+)</name>
        <dbReference type="ChEBI" id="CHEBI:29105"/>
    </ligand>
</feature>
<dbReference type="InterPro" id="IPR012131">
    <property type="entry name" value="Hstdl_DH"/>
</dbReference>
<evidence type="ECO:0000256" key="11">
    <source>
        <dbReference type="HAMAP-Rule" id="MF_01024"/>
    </source>
</evidence>
<feature type="binding site" evidence="11 15">
    <location>
        <position position="238"/>
    </location>
    <ligand>
        <name>substrate</name>
    </ligand>
</feature>
<dbReference type="CDD" id="cd06572">
    <property type="entry name" value="Histidinol_dh"/>
    <property type="match status" value="1"/>
</dbReference>
<dbReference type="Pfam" id="PF00815">
    <property type="entry name" value="Histidinol_dh"/>
    <property type="match status" value="1"/>
</dbReference>
<comment type="similarity">
    <text evidence="2 11 12 17">Belongs to the histidinol dehydrogenase family.</text>
</comment>
<feature type="binding site" evidence="11 14">
    <location>
        <position position="131"/>
    </location>
    <ligand>
        <name>NAD(+)</name>
        <dbReference type="ChEBI" id="CHEBI:57540"/>
    </ligand>
</feature>
<keyword evidence="7 11" id="KW-0560">Oxidoreductase</keyword>
<feature type="binding site" evidence="11 14">
    <location>
        <position position="215"/>
    </location>
    <ligand>
        <name>NAD(+)</name>
        <dbReference type="ChEBI" id="CHEBI:57540"/>
    </ligand>
</feature>
<evidence type="ECO:0000256" key="12">
    <source>
        <dbReference type="PIRNR" id="PIRNR000099"/>
    </source>
</evidence>
<dbReference type="PIRSF" id="PIRSF000099">
    <property type="entry name" value="Histidinol_dh"/>
    <property type="match status" value="1"/>
</dbReference>
<dbReference type="Gene3D" id="3.40.50.1980">
    <property type="entry name" value="Nitrogenase molybdenum iron protein domain"/>
    <property type="match status" value="2"/>
</dbReference>
<feature type="binding site" evidence="11 16">
    <location>
        <position position="362"/>
    </location>
    <ligand>
        <name>Zn(2+)</name>
        <dbReference type="ChEBI" id="CHEBI:29105"/>
    </ligand>
</feature>
<keyword evidence="9 11" id="KW-0368">Histidine biosynthesis</keyword>
<evidence type="ECO:0000256" key="1">
    <source>
        <dbReference type="ARBA" id="ARBA00004940"/>
    </source>
</evidence>
<feature type="binding site" evidence="11 15">
    <location>
        <position position="421"/>
    </location>
    <ligand>
        <name>substrate</name>
    </ligand>
</feature>